<name>A0A2W7RNR0_9BACT</name>
<evidence type="ECO:0000313" key="3">
    <source>
        <dbReference type="Proteomes" id="UP000249115"/>
    </source>
</evidence>
<dbReference type="RefSeq" id="WP_086501767.1">
    <property type="nucleotide sequence ID" value="NZ_MSSV01000009.1"/>
</dbReference>
<reference evidence="1 3" key="1">
    <citation type="submission" date="2018-06" db="EMBL/GenBank/DDBJ databases">
        <title>Genomic Encyclopedia of Archaeal and Bacterial Type Strains, Phase II (KMG-II): from individual species to whole genera.</title>
        <authorList>
            <person name="Goeker M."/>
        </authorList>
    </citation>
    <scope>NUCLEOTIDE SEQUENCE [LARGE SCALE GENOMIC DNA]</scope>
    <source>
        <strain evidence="1 3">DSM 22686</strain>
    </source>
</reference>
<evidence type="ECO:0000313" key="2">
    <source>
        <dbReference type="EMBL" id="TXD77101.1"/>
    </source>
</evidence>
<accession>A0A2W7RNR0</accession>
<dbReference type="EMBL" id="VORV01000008">
    <property type="protein sequence ID" value="TXD77101.1"/>
    <property type="molecule type" value="Genomic_DNA"/>
</dbReference>
<evidence type="ECO:0000313" key="1">
    <source>
        <dbReference type="EMBL" id="PZX56099.1"/>
    </source>
</evidence>
<organism evidence="1 3">
    <name type="scientific">Algoriphagus ratkowskyi</name>
    <dbReference type="NCBI Taxonomy" id="57028"/>
    <lineage>
        <taxon>Bacteria</taxon>
        <taxon>Pseudomonadati</taxon>
        <taxon>Bacteroidota</taxon>
        <taxon>Cytophagia</taxon>
        <taxon>Cytophagales</taxon>
        <taxon>Cyclobacteriaceae</taxon>
        <taxon>Algoriphagus</taxon>
    </lineage>
</organism>
<dbReference type="Proteomes" id="UP000321927">
    <property type="component" value="Unassembled WGS sequence"/>
</dbReference>
<gene>
    <name evidence="2" type="ORF">ESW18_12410</name>
    <name evidence="1" type="ORF">LV84_02467</name>
</gene>
<sequence>MTEKESKYYDRIKSELIGQKVREVYYEEINWETDHSEFWEFSTDIHSVDMNVIFRLENGKLIQIMWDSEFYSYGVGFTIIDKLEKEKEGFKIINVSESLNWKKLIGEKISGIGILWDISEGITTEYKNDRIVKSEDTITKLPQTWELLFDKNKIWIATLEIKENESDNYYWADHLTILFSNETQEKYKLCENASSQHYI</sequence>
<evidence type="ECO:0000313" key="4">
    <source>
        <dbReference type="Proteomes" id="UP000321927"/>
    </source>
</evidence>
<comment type="caution">
    <text evidence="1">The sequence shown here is derived from an EMBL/GenBank/DDBJ whole genome shotgun (WGS) entry which is preliminary data.</text>
</comment>
<dbReference type="Proteomes" id="UP000249115">
    <property type="component" value="Unassembled WGS sequence"/>
</dbReference>
<dbReference type="OrthoDB" id="7107802at2"/>
<dbReference type="EMBL" id="QKZU01000008">
    <property type="protein sequence ID" value="PZX56099.1"/>
    <property type="molecule type" value="Genomic_DNA"/>
</dbReference>
<protein>
    <submittedName>
        <fullName evidence="1">Uncharacterized protein</fullName>
    </submittedName>
</protein>
<keyword evidence="4" id="KW-1185">Reference proteome</keyword>
<proteinExistence type="predicted"/>
<reference evidence="2 4" key="2">
    <citation type="submission" date="2019-08" db="EMBL/GenBank/DDBJ databases">
        <title>Genome of Algoriphagus ratkowskyi IC026.</title>
        <authorList>
            <person name="Bowman J.P."/>
        </authorList>
    </citation>
    <scope>NUCLEOTIDE SEQUENCE [LARGE SCALE GENOMIC DNA]</scope>
    <source>
        <strain evidence="2 4">IC026</strain>
    </source>
</reference>
<dbReference type="AlphaFoldDB" id="A0A2W7RNR0"/>